<keyword evidence="3" id="KW-1185">Reference proteome</keyword>
<evidence type="ECO:0000313" key="3">
    <source>
        <dbReference type="Proteomes" id="UP001054821"/>
    </source>
</evidence>
<dbReference type="AlphaFoldDB" id="A0AAD4W7P6"/>
<name>A0AAD4W7P6_PRUDU</name>
<reference evidence="2 3" key="1">
    <citation type="journal article" date="2022" name="G3 (Bethesda)">
        <title>Whole-genome sequence and methylome profiling of the almond [Prunus dulcis (Mill.) D.A. Webb] cultivar 'Nonpareil'.</title>
        <authorList>
            <person name="D'Amico-Willman K.M."/>
            <person name="Ouma W.Z."/>
            <person name="Meulia T."/>
            <person name="Sideli G.M."/>
            <person name="Gradziel T.M."/>
            <person name="Fresnedo-Ramirez J."/>
        </authorList>
    </citation>
    <scope>NUCLEOTIDE SEQUENCE [LARGE SCALE GENOMIC DNA]</scope>
    <source>
        <strain evidence="2">Clone GOH B32 T37-40</strain>
    </source>
</reference>
<organism evidence="2 3">
    <name type="scientific">Prunus dulcis</name>
    <name type="common">Almond</name>
    <name type="synonym">Amygdalus dulcis</name>
    <dbReference type="NCBI Taxonomy" id="3755"/>
    <lineage>
        <taxon>Eukaryota</taxon>
        <taxon>Viridiplantae</taxon>
        <taxon>Streptophyta</taxon>
        <taxon>Embryophyta</taxon>
        <taxon>Tracheophyta</taxon>
        <taxon>Spermatophyta</taxon>
        <taxon>Magnoliopsida</taxon>
        <taxon>eudicotyledons</taxon>
        <taxon>Gunneridae</taxon>
        <taxon>Pentapetalae</taxon>
        <taxon>rosids</taxon>
        <taxon>fabids</taxon>
        <taxon>Rosales</taxon>
        <taxon>Rosaceae</taxon>
        <taxon>Amygdaloideae</taxon>
        <taxon>Amygdaleae</taxon>
        <taxon>Prunus</taxon>
    </lineage>
</organism>
<proteinExistence type="predicted"/>
<feature type="chain" id="PRO_5042083384" description="Secreted protein" evidence="1">
    <location>
        <begin position="17"/>
        <end position="101"/>
    </location>
</feature>
<sequence length="101" mass="11136">MRFFLLFCSPWGGCVGFLSRFPRSQSLVMGLHLNVMEIAIASSAQGDDKYAAPSGNQKCAKTGVWYLNVSGMNFFSKHSFCIEDFVDKAEETSLEGSPRSP</sequence>
<accession>A0AAD4W7P6</accession>
<evidence type="ECO:0000256" key="1">
    <source>
        <dbReference type="SAM" id="SignalP"/>
    </source>
</evidence>
<keyword evidence="1" id="KW-0732">Signal</keyword>
<evidence type="ECO:0008006" key="4">
    <source>
        <dbReference type="Google" id="ProtNLM"/>
    </source>
</evidence>
<feature type="signal peptide" evidence="1">
    <location>
        <begin position="1"/>
        <end position="16"/>
    </location>
</feature>
<protein>
    <recommendedName>
        <fullName evidence="4">Secreted protein</fullName>
    </recommendedName>
</protein>
<dbReference type="Proteomes" id="UP001054821">
    <property type="component" value="Chromosome 3"/>
</dbReference>
<gene>
    <name evidence="2" type="ORF">L3X38_017367</name>
</gene>
<evidence type="ECO:0000313" key="2">
    <source>
        <dbReference type="EMBL" id="KAI5338096.1"/>
    </source>
</evidence>
<dbReference type="EMBL" id="JAJFAZ020000003">
    <property type="protein sequence ID" value="KAI5338096.1"/>
    <property type="molecule type" value="Genomic_DNA"/>
</dbReference>
<comment type="caution">
    <text evidence="2">The sequence shown here is derived from an EMBL/GenBank/DDBJ whole genome shotgun (WGS) entry which is preliminary data.</text>
</comment>